<feature type="transmembrane region" description="Helical" evidence="2">
    <location>
        <begin position="64"/>
        <end position="83"/>
    </location>
</feature>
<evidence type="ECO:0000256" key="1">
    <source>
        <dbReference type="SAM" id="MobiDB-lite"/>
    </source>
</evidence>
<sequence length="568" mass="62975">MLKIFSVAIFNVEVLATECVFDTNFYASYILKLASPLMVLACLLSVSPLLSLLVETKQINAGKVVLYQAYLINAVLFILNLVYPSMVSVTLSIFHCQTFSEGTSYLTSEPSIECGTVTWWSYAGTFGICGIVFYLIGIPMLCYTILRHNKDKLSDPLFKKQYGALYIVYNNGYYYWEVILMVKKMLVLLLVVIFPDSVLLQVLGALTVLAISVGIGFVTTPFQFAHNNLLDNLASFSCCITLASGLFFNGGNLSNNEEAAIIVMILIAYFAIAIFLLHGILYDFLAYHAERLAGFEWAHTLMENALVDKIFSTRLAVIDKTHWAKKDKMIGEALFKKMYENAEKEGKTSLSPSGDDTIVQPGGLQRMRSRSTSWNVIRSSIGEVVNARKSSRSLSSEYIQQFQANIDLEDLPDDQLKLMRDFFSYPVCSDAAGENLLDIAKQHGPATYATFRMAVTKMIELHHTMKLASSSERPQAARSSNVVSASQSPYQSTDNKRELVSLEDCLQDGSHLSEGDSPEADAWDDCPLPGTGVMATAGNNDSPRLAPEIVHALTRLDPEDSETMVLEF</sequence>
<feature type="transmembrane region" description="Helical" evidence="2">
    <location>
        <begin position="260"/>
        <end position="282"/>
    </location>
</feature>
<comment type="caution">
    <text evidence="3">The sequence shown here is derived from an EMBL/GenBank/DDBJ whole genome shotgun (WGS) entry which is preliminary data.</text>
</comment>
<keyword evidence="2" id="KW-0472">Membrane</keyword>
<feature type="compositionally biased region" description="Polar residues" evidence="1">
    <location>
        <begin position="467"/>
        <end position="493"/>
    </location>
</feature>
<evidence type="ECO:0000256" key="2">
    <source>
        <dbReference type="SAM" id="Phobius"/>
    </source>
</evidence>
<gene>
    <name evidence="3" type="ORF">CYMTET_16305</name>
</gene>
<feature type="transmembrane region" description="Helical" evidence="2">
    <location>
        <begin position="26"/>
        <end position="52"/>
    </location>
</feature>
<dbReference type="EMBL" id="LGRX02007142">
    <property type="protein sequence ID" value="KAK3275577.1"/>
    <property type="molecule type" value="Genomic_DNA"/>
</dbReference>
<evidence type="ECO:0000313" key="4">
    <source>
        <dbReference type="Proteomes" id="UP001190700"/>
    </source>
</evidence>
<feature type="transmembrane region" description="Helical" evidence="2">
    <location>
        <begin position="229"/>
        <end position="248"/>
    </location>
</feature>
<reference evidence="3 4" key="1">
    <citation type="journal article" date="2015" name="Genome Biol. Evol.">
        <title>Comparative Genomics of a Bacterivorous Green Alga Reveals Evolutionary Causalities and Consequences of Phago-Mixotrophic Mode of Nutrition.</title>
        <authorList>
            <person name="Burns J.A."/>
            <person name="Paasch A."/>
            <person name="Narechania A."/>
            <person name="Kim E."/>
        </authorList>
    </citation>
    <scope>NUCLEOTIDE SEQUENCE [LARGE SCALE GENOMIC DNA]</scope>
    <source>
        <strain evidence="3 4">PLY_AMNH</strain>
    </source>
</reference>
<organism evidence="3 4">
    <name type="scientific">Cymbomonas tetramitiformis</name>
    <dbReference type="NCBI Taxonomy" id="36881"/>
    <lineage>
        <taxon>Eukaryota</taxon>
        <taxon>Viridiplantae</taxon>
        <taxon>Chlorophyta</taxon>
        <taxon>Pyramimonadophyceae</taxon>
        <taxon>Pyramimonadales</taxon>
        <taxon>Pyramimonadaceae</taxon>
        <taxon>Cymbomonas</taxon>
    </lineage>
</organism>
<dbReference type="PANTHER" id="PTHR11319:SF35">
    <property type="entry name" value="OUTER MEMBRANE PROTEIN PMPC-RELATED"/>
    <property type="match status" value="1"/>
</dbReference>
<feature type="transmembrane region" description="Helical" evidence="2">
    <location>
        <begin position="173"/>
        <end position="194"/>
    </location>
</feature>
<dbReference type="Proteomes" id="UP001190700">
    <property type="component" value="Unassembled WGS sequence"/>
</dbReference>
<keyword evidence="2" id="KW-1133">Transmembrane helix</keyword>
<feature type="region of interest" description="Disordered" evidence="1">
    <location>
        <begin position="467"/>
        <end position="544"/>
    </location>
</feature>
<protein>
    <submittedName>
        <fullName evidence="3">Uncharacterized protein</fullName>
    </submittedName>
</protein>
<name>A0AAE0GCN7_9CHLO</name>
<dbReference type="PANTHER" id="PTHR11319">
    <property type="entry name" value="G PROTEIN-COUPLED RECEPTOR-RELATED"/>
    <property type="match status" value="1"/>
</dbReference>
<accession>A0AAE0GCN7</accession>
<evidence type="ECO:0000313" key="3">
    <source>
        <dbReference type="EMBL" id="KAK3275577.1"/>
    </source>
</evidence>
<keyword evidence="4" id="KW-1185">Reference proteome</keyword>
<proteinExistence type="predicted"/>
<feature type="transmembrane region" description="Helical" evidence="2">
    <location>
        <begin position="200"/>
        <end position="222"/>
    </location>
</feature>
<keyword evidence="2" id="KW-0812">Transmembrane</keyword>
<feature type="transmembrane region" description="Helical" evidence="2">
    <location>
        <begin position="119"/>
        <end position="146"/>
    </location>
</feature>
<dbReference type="AlphaFoldDB" id="A0AAE0GCN7"/>